<dbReference type="InterPro" id="IPR036770">
    <property type="entry name" value="Ankyrin_rpt-contain_sf"/>
</dbReference>
<dbReference type="FunFam" id="1.25.40.20:FF:000016">
    <property type="entry name" value="Ankyrin repeat and SOCS box containing 5"/>
    <property type="match status" value="1"/>
</dbReference>
<dbReference type="Proteomes" id="UP000515152">
    <property type="component" value="Chromosome 21"/>
</dbReference>
<dbReference type="Gene3D" id="1.10.750.20">
    <property type="entry name" value="SOCS box"/>
    <property type="match status" value="1"/>
</dbReference>
<dbReference type="Gene3D" id="1.25.40.20">
    <property type="entry name" value="Ankyrin repeat-containing domain"/>
    <property type="match status" value="1"/>
</dbReference>
<evidence type="ECO:0000256" key="2">
    <source>
        <dbReference type="ARBA" id="ARBA00005949"/>
    </source>
</evidence>
<dbReference type="PRINTS" id="PR01415">
    <property type="entry name" value="ANKYRIN"/>
</dbReference>
<dbReference type="SMART" id="SM00969">
    <property type="entry name" value="SOCS_box"/>
    <property type="match status" value="1"/>
</dbReference>
<proteinExistence type="inferred from homology"/>
<evidence type="ECO:0000259" key="6">
    <source>
        <dbReference type="PROSITE" id="PS50225"/>
    </source>
</evidence>
<dbReference type="AlphaFoldDB" id="A0A6P3WEA6"/>
<organism evidence="7 8">
    <name type="scientific">Clupea harengus</name>
    <name type="common">Atlantic herring</name>
    <dbReference type="NCBI Taxonomy" id="7950"/>
    <lineage>
        <taxon>Eukaryota</taxon>
        <taxon>Metazoa</taxon>
        <taxon>Chordata</taxon>
        <taxon>Craniata</taxon>
        <taxon>Vertebrata</taxon>
        <taxon>Euteleostomi</taxon>
        <taxon>Actinopterygii</taxon>
        <taxon>Neopterygii</taxon>
        <taxon>Teleostei</taxon>
        <taxon>Clupei</taxon>
        <taxon>Clupeiformes</taxon>
        <taxon>Clupeoidei</taxon>
        <taxon>Clupeidae</taxon>
        <taxon>Clupea</taxon>
    </lineage>
</organism>
<keyword evidence="7" id="KW-1185">Reference proteome</keyword>
<dbReference type="SMART" id="SM00248">
    <property type="entry name" value="ANK"/>
    <property type="match status" value="6"/>
</dbReference>
<accession>A0A6P3WEA6</accession>
<feature type="repeat" description="ANK" evidence="5">
    <location>
        <begin position="183"/>
        <end position="215"/>
    </location>
</feature>
<feature type="repeat" description="ANK" evidence="5">
    <location>
        <begin position="51"/>
        <end position="83"/>
    </location>
</feature>
<keyword evidence="4 5" id="KW-0040">ANK repeat</keyword>
<dbReference type="KEGG" id="char:105912097"/>
<dbReference type="GO" id="GO:0016567">
    <property type="term" value="P:protein ubiquitination"/>
    <property type="evidence" value="ECO:0007669"/>
    <property type="project" value="UniProtKB-UniPathway"/>
</dbReference>
<feature type="repeat" description="ANK" evidence="5">
    <location>
        <begin position="18"/>
        <end position="50"/>
    </location>
</feature>
<sequence length="280" mass="30525">MDVTAARRNIMMDLGVWADRTPMHEAASLGRPVLLKQLIDRGCPINIVTVDNTTPLHDACWYGNSNCVRLLLQAGAQVEVRNIHGSTALCHACAAGSLMCVSLLLEHGAQINPTLTANTATPLHEACSRGNSECVKLLISKGALLERYDVHTGTPLHVACAKGHTQCAREMLNAGAKVNAINFHNTALHHAAQVGSADLIELLVEFGGDINASDNMNKRPLDYTSLESQARVSLLHYHNCPLSLQQICRIRVRRILGTKALKVLPQLNLCQLILNYLCYD</sequence>
<evidence type="ECO:0000313" key="7">
    <source>
        <dbReference type="Proteomes" id="UP000515152"/>
    </source>
</evidence>
<dbReference type="PANTHER" id="PTHR24136:SF53">
    <property type="entry name" value="ANKYRIN REPEAT AND SOCS BOX CONTAINING 13"/>
    <property type="match status" value="1"/>
</dbReference>
<dbReference type="OrthoDB" id="10252328at2759"/>
<evidence type="ECO:0000256" key="4">
    <source>
        <dbReference type="ARBA" id="ARBA00023043"/>
    </source>
</evidence>
<comment type="similarity">
    <text evidence="2">Belongs to the ankyrin SOCS box (ASB) family.</text>
</comment>
<dbReference type="PROSITE" id="PS50297">
    <property type="entry name" value="ANK_REP_REGION"/>
    <property type="match status" value="5"/>
</dbReference>
<evidence type="ECO:0000256" key="1">
    <source>
        <dbReference type="ARBA" id="ARBA00004906"/>
    </source>
</evidence>
<evidence type="ECO:0000256" key="5">
    <source>
        <dbReference type="PROSITE-ProRule" id="PRU00023"/>
    </source>
</evidence>
<gene>
    <name evidence="8" type="primary">asb13a.1</name>
</gene>
<dbReference type="InterPro" id="IPR051573">
    <property type="entry name" value="Ankyrin-SOCS_box_domain"/>
</dbReference>
<reference evidence="8" key="1">
    <citation type="submission" date="2025-08" db="UniProtKB">
        <authorList>
            <consortium name="RefSeq"/>
        </authorList>
    </citation>
    <scope>IDENTIFICATION</scope>
</reference>
<dbReference type="GeneID" id="105912097"/>
<feature type="repeat" description="ANK" evidence="5">
    <location>
        <begin position="84"/>
        <end position="112"/>
    </location>
</feature>
<dbReference type="GO" id="GO:0045732">
    <property type="term" value="P:positive regulation of protein catabolic process"/>
    <property type="evidence" value="ECO:0007669"/>
    <property type="project" value="TreeGrafter"/>
</dbReference>
<name>A0A6P3WEA6_CLUHA</name>
<keyword evidence="3" id="KW-0677">Repeat</keyword>
<dbReference type="PANTHER" id="PTHR24136">
    <property type="entry name" value="SOWAH (DROSOPHILA) HOMOLOG"/>
    <property type="match status" value="1"/>
</dbReference>
<dbReference type="Pfam" id="PF07525">
    <property type="entry name" value="SOCS_box"/>
    <property type="match status" value="1"/>
</dbReference>
<dbReference type="RefSeq" id="XP_012696463.1">
    <property type="nucleotide sequence ID" value="XM_012841009.3"/>
</dbReference>
<protein>
    <submittedName>
        <fullName evidence="8">Ankyrin repeat and SOCS box protein 13a.1</fullName>
    </submittedName>
</protein>
<comment type="pathway">
    <text evidence="1">Protein modification; protein ubiquitination.</text>
</comment>
<dbReference type="SUPFAM" id="SSF48403">
    <property type="entry name" value="Ankyrin repeat"/>
    <property type="match status" value="1"/>
</dbReference>
<feature type="repeat" description="ANK" evidence="5">
    <location>
        <begin position="118"/>
        <end position="150"/>
    </location>
</feature>
<dbReference type="InterPro" id="IPR001496">
    <property type="entry name" value="SOCS_box"/>
</dbReference>
<dbReference type="Pfam" id="PF12796">
    <property type="entry name" value="Ank_2"/>
    <property type="match status" value="2"/>
</dbReference>
<dbReference type="UniPathway" id="UPA00143"/>
<feature type="repeat" description="ANK" evidence="5">
    <location>
        <begin position="151"/>
        <end position="183"/>
    </location>
</feature>
<evidence type="ECO:0000313" key="8">
    <source>
        <dbReference type="RefSeq" id="XP_012696463.1"/>
    </source>
</evidence>
<dbReference type="PROSITE" id="PS50225">
    <property type="entry name" value="SOCS"/>
    <property type="match status" value="1"/>
</dbReference>
<dbReference type="Pfam" id="PF13857">
    <property type="entry name" value="Ank_5"/>
    <property type="match status" value="1"/>
</dbReference>
<dbReference type="PROSITE" id="PS50088">
    <property type="entry name" value="ANK_REPEAT"/>
    <property type="match status" value="6"/>
</dbReference>
<evidence type="ECO:0000256" key="3">
    <source>
        <dbReference type="ARBA" id="ARBA00022737"/>
    </source>
</evidence>
<feature type="domain" description="SOCS box" evidence="6">
    <location>
        <begin position="229"/>
        <end position="280"/>
    </location>
</feature>
<dbReference type="CTD" id="436801"/>
<dbReference type="InterPro" id="IPR002110">
    <property type="entry name" value="Ankyrin_rpt"/>
</dbReference>